<dbReference type="InterPro" id="IPR029071">
    <property type="entry name" value="Ubiquitin-like_domsf"/>
</dbReference>
<dbReference type="SMART" id="SM00213">
    <property type="entry name" value="UBQ"/>
    <property type="match status" value="1"/>
</dbReference>
<feature type="domain" description="Ubiquitin-like" evidence="1">
    <location>
        <begin position="80"/>
        <end position="136"/>
    </location>
</feature>
<dbReference type="GO" id="GO:0031593">
    <property type="term" value="F:polyubiquitin modification-dependent protein binding"/>
    <property type="evidence" value="ECO:0007669"/>
    <property type="project" value="TreeGrafter"/>
</dbReference>
<dbReference type="PANTHER" id="PTHR10621:SF0">
    <property type="entry name" value="UV EXCISION REPAIR PROTEIN RAD23"/>
    <property type="match status" value="1"/>
</dbReference>
<keyword evidence="3" id="KW-1185">Reference proteome</keyword>
<dbReference type="PROSITE" id="PS50053">
    <property type="entry name" value="UBIQUITIN_2"/>
    <property type="match status" value="1"/>
</dbReference>
<dbReference type="PANTHER" id="PTHR10621">
    <property type="entry name" value="UV EXCISION REPAIR PROTEIN RAD23"/>
    <property type="match status" value="1"/>
</dbReference>
<dbReference type="EMBL" id="NMUH01001938">
    <property type="protein sequence ID" value="MQL96623.1"/>
    <property type="molecule type" value="Genomic_DNA"/>
</dbReference>
<dbReference type="OrthoDB" id="419317at2759"/>
<dbReference type="InterPro" id="IPR000626">
    <property type="entry name" value="Ubiquitin-like_dom"/>
</dbReference>
<dbReference type="Gene3D" id="3.10.20.90">
    <property type="entry name" value="Phosphatidylinositol 3-kinase Catalytic Subunit, Chain A, domain 1"/>
    <property type="match status" value="1"/>
</dbReference>
<dbReference type="GO" id="GO:0005654">
    <property type="term" value="C:nucleoplasm"/>
    <property type="evidence" value="ECO:0007669"/>
    <property type="project" value="TreeGrafter"/>
</dbReference>
<dbReference type="GO" id="GO:0005829">
    <property type="term" value="C:cytosol"/>
    <property type="evidence" value="ECO:0007669"/>
    <property type="project" value="TreeGrafter"/>
</dbReference>
<organism evidence="2 3">
    <name type="scientific">Colocasia esculenta</name>
    <name type="common">Wild taro</name>
    <name type="synonym">Arum esculentum</name>
    <dbReference type="NCBI Taxonomy" id="4460"/>
    <lineage>
        <taxon>Eukaryota</taxon>
        <taxon>Viridiplantae</taxon>
        <taxon>Streptophyta</taxon>
        <taxon>Embryophyta</taxon>
        <taxon>Tracheophyta</taxon>
        <taxon>Spermatophyta</taxon>
        <taxon>Magnoliopsida</taxon>
        <taxon>Liliopsida</taxon>
        <taxon>Araceae</taxon>
        <taxon>Aroideae</taxon>
        <taxon>Colocasieae</taxon>
        <taxon>Colocasia</taxon>
    </lineage>
</organism>
<dbReference type="GO" id="GO:0043161">
    <property type="term" value="P:proteasome-mediated ubiquitin-dependent protein catabolic process"/>
    <property type="evidence" value="ECO:0007669"/>
    <property type="project" value="TreeGrafter"/>
</dbReference>
<dbReference type="Pfam" id="PF00240">
    <property type="entry name" value="ubiquitin"/>
    <property type="match status" value="1"/>
</dbReference>
<evidence type="ECO:0000259" key="1">
    <source>
        <dbReference type="PROSITE" id="PS50053"/>
    </source>
</evidence>
<dbReference type="Proteomes" id="UP000652761">
    <property type="component" value="Unassembled WGS sequence"/>
</dbReference>
<protein>
    <recommendedName>
        <fullName evidence="1">Ubiquitin-like domain-containing protein</fullName>
    </recommendedName>
</protein>
<dbReference type="CDD" id="cd01805">
    <property type="entry name" value="Ubl_Rad23"/>
    <property type="match status" value="1"/>
</dbReference>
<reference evidence="2" key="1">
    <citation type="submission" date="2017-07" db="EMBL/GenBank/DDBJ databases">
        <title>Taro Niue Genome Assembly and Annotation.</title>
        <authorList>
            <person name="Atibalentja N."/>
            <person name="Keating K."/>
            <person name="Fields C.J."/>
        </authorList>
    </citation>
    <scope>NUCLEOTIDE SEQUENCE</scope>
    <source>
        <strain evidence="2">Niue_2</strain>
        <tissue evidence="2">Leaf</tissue>
    </source>
</reference>
<dbReference type="AlphaFoldDB" id="A0A843VWT9"/>
<accession>A0A843VWT9</accession>
<dbReference type="GO" id="GO:0070628">
    <property type="term" value="F:proteasome binding"/>
    <property type="evidence" value="ECO:0007669"/>
    <property type="project" value="TreeGrafter"/>
</dbReference>
<evidence type="ECO:0000313" key="2">
    <source>
        <dbReference type="EMBL" id="MQL96623.1"/>
    </source>
</evidence>
<evidence type="ECO:0000313" key="3">
    <source>
        <dbReference type="Proteomes" id="UP000652761"/>
    </source>
</evidence>
<sequence>MKLTVKTLKGNHFEIHVQPGDTGLKHLDTGLKKCSGCSSGMNFILRLRDQKPVWTSVHCLEDLPIGKPCSLPDILLAMQVMAVKKNIEEVQGKESYPWGQQLLIHNGKVLKDESTLEECNVSEDGFLVVMLSKVSKTAGTAGSSSAQLQKQRIRYGIKIPTGAEARVAEEGTYPVKVPFSWEVRETESMV</sequence>
<name>A0A843VWT9_COLES</name>
<comment type="caution">
    <text evidence="2">The sequence shown here is derived from an EMBL/GenBank/DDBJ whole genome shotgun (WGS) entry which is preliminary data.</text>
</comment>
<dbReference type="GO" id="GO:0043130">
    <property type="term" value="F:ubiquitin binding"/>
    <property type="evidence" value="ECO:0007669"/>
    <property type="project" value="TreeGrafter"/>
</dbReference>
<gene>
    <name evidence="2" type="ORF">Taro_029295</name>
</gene>
<proteinExistence type="predicted"/>
<dbReference type="SUPFAM" id="SSF54236">
    <property type="entry name" value="Ubiquitin-like"/>
    <property type="match status" value="1"/>
</dbReference>